<name>H3GLX1_PHYRM</name>
<feature type="coiled-coil region" evidence="1">
    <location>
        <begin position="362"/>
        <end position="389"/>
    </location>
</feature>
<dbReference type="VEuPathDB" id="FungiDB:KRP23_11631"/>
<keyword evidence="1" id="KW-0175">Coiled coil</keyword>
<dbReference type="EMBL" id="DS566021">
    <property type="status" value="NOT_ANNOTATED_CDS"/>
    <property type="molecule type" value="Genomic_DNA"/>
</dbReference>
<dbReference type="eggNOG" id="ENOG502SKR9">
    <property type="taxonomic scope" value="Eukaryota"/>
</dbReference>
<evidence type="ECO:0000256" key="1">
    <source>
        <dbReference type="SAM" id="Coils"/>
    </source>
</evidence>
<dbReference type="AlphaFoldDB" id="H3GLX1"/>
<dbReference type="InParanoid" id="H3GLX1"/>
<organism evidence="3 4">
    <name type="scientific">Phytophthora ramorum</name>
    <name type="common">Sudden oak death agent</name>
    <dbReference type="NCBI Taxonomy" id="164328"/>
    <lineage>
        <taxon>Eukaryota</taxon>
        <taxon>Sar</taxon>
        <taxon>Stramenopiles</taxon>
        <taxon>Oomycota</taxon>
        <taxon>Peronosporomycetes</taxon>
        <taxon>Peronosporales</taxon>
        <taxon>Peronosporaceae</taxon>
        <taxon>Phytophthora</taxon>
    </lineage>
</organism>
<keyword evidence="4" id="KW-1185">Reference proteome</keyword>
<evidence type="ECO:0000313" key="4">
    <source>
        <dbReference type="Proteomes" id="UP000005238"/>
    </source>
</evidence>
<reference evidence="3" key="2">
    <citation type="submission" date="2015-06" db="UniProtKB">
        <authorList>
            <consortium name="EnsemblProtists"/>
        </authorList>
    </citation>
    <scope>IDENTIFICATION</scope>
    <source>
        <strain evidence="3">Pr102</strain>
    </source>
</reference>
<feature type="coiled-coil region" evidence="1">
    <location>
        <begin position="144"/>
        <end position="276"/>
    </location>
</feature>
<dbReference type="GO" id="GO:0005634">
    <property type="term" value="C:nucleus"/>
    <property type="evidence" value="ECO:0000318"/>
    <property type="project" value="GO_Central"/>
</dbReference>
<protein>
    <submittedName>
        <fullName evidence="3">Uncharacterized protein</fullName>
    </submittedName>
</protein>
<feature type="transmembrane region" description="Helical" evidence="2">
    <location>
        <begin position="840"/>
        <end position="857"/>
    </location>
</feature>
<accession>H3GLX1</accession>
<keyword evidence="2" id="KW-1133">Transmembrane helix</keyword>
<dbReference type="VEuPathDB" id="FungiDB:KRP22_11003"/>
<proteinExistence type="predicted"/>
<dbReference type="InterPro" id="IPR036770">
    <property type="entry name" value="Ankyrin_rpt-contain_sf"/>
</dbReference>
<dbReference type="SUPFAM" id="SSF48403">
    <property type="entry name" value="Ankyrin repeat"/>
    <property type="match status" value="1"/>
</dbReference>
<dbReference type="GO" id="GO:0043065">
    <property type="term" value="P:positive regulation of apoptotic process"/>
    <property type="evidence" value="ECO:0000318"/>
    <property type="project" value="GO_Central"/>
</dbReference>
<feature type="transmembrane region" description="Helical" evidence="2">
    <location>
        <begin position="937"/>
        <end position="958"/>
    </location>
</feature>
<dbReference type="VEuPathDB" id="FungiDB:KRP23_11632"/>
<feature type="transmembrane region" description="Helical" evidence="2">
    <location>
        <begin position="1011"/>
        <end position="1040"/>
    </location>
</feature>
<dbReference type="STRING" id="164328.H3GLX1"/>
<dbReference type="EnsemblProtists" id="Phyra77435">
    <property type="protein sequence ID" value="Phyra77435"/>
    <property type="gene ID" value="Phyra77435"/>
</dbReference>
<dbReference type="SMART" id="SM00248">
    <property type="entry name" value="ANK"/>
    <property type="match status" value="2"/>
</dbReference>
<evidence type="ECO:0000313" key="3">
    <source>
        <dbReference type="EnsemblProtists" id="Phyra77435"/>
    </source>
</evidence>
<feature type="transmembrane region" description="Helical" evidence="2">
    <location>
        <begin position="906"/>
        <end position="925"/>
    </location>
</feature>
<dbReference type="Gene3D" id="1.25.40.20">
    <property type="entry name" value="Ankyrin repeat-containing domain"/>
    <property type="match status" value="1"/>
</dbReference>
<dbReference type="PANTHER" id="PTHR46366">
    <property type="entry name" value="PRO-APOPTOTIC SERINE PROTEASE NMA111"/>
    <property type="match status" value="1"/>
</dbReference>
<keyword evidence="2" id="KW-0472">Membrane</keyword>
<feature type="transmembrane region" description="Helical" evidence="2">
    <location>
        <begin position="970"/>
        <end position="991"/>
    </location>
</feature>
<dbReference type="VEuPathDB" id="FungiDB:KRP22_9290"/>
<evidence type="ECO:0000256" key="2">
    <source>
        <dbReference type="SAM" id="Phobius"/>
    </source>
</evidence>
<dbReference type="HOGENOM" id="CLU_277261_0_0_1"/>
<dbReference type="PANTHER" id="PTHR46366:SF1">
    <property type="entry name" value="PDZ DOMAIN-CONTAINING PROTEIN C1685.05"/>
    <property type="match status" value="1"/>
</dbReference>
<sequence length="1145" mass="129238">MSSRQQHELDAPTQAKVIDLFDNEAIWDADDTDGYIIQVFQELEAAGANLAALKDQGWNSLLHSASLWNRSKIMEELLRRGAPLNDKNKNGHTPLDLAMHWGHFELGQQLQHYGGKHTCEKERDIAISQRDLAQQQLKMCELEYEHTVGSLKQARQEREQLRIERDRLVLLRAQVVEDCAALAKQAEEFRVAVDSVSRERDTLQIQTAQLQNELVCEQTARNNAVHSWKVAEKVIAELQRVQEECQEREEEALRLRNEAIQDRDVARERAKEAQLDQGIAKQNQFEVERERDRAIERLLAGEAEIAHDKEKWRRRIARTDLERRNIQVEIDRQTEILRCENARLEKTVATLTVASTRQRADLDRSQLTVLTLEKQIKRQQQELLDTTEHGAHLKEQVESLVEERRLEYKAWKTQLEAKVLQECSDSLKLMLEAAISTWKALQSSQQQLIALDATATEPGATSPARTPAIMSAIFQNQRPHTSAAGLGSPATSGFLPFIQDVPAAGLKASNSTPRLSEPSSLAAISTGSPPVAFADHEQTINSHRTHAEAALHELGIGTTSEHIVQLCSFVQNFVKDLAVYIAANLQRLRQQFLWHFRKRAQAQEKIIERKGELIQRFTHHRQEKANKQSPARFRDCSVRPLRDLAPMRSKGSVSTYLSSLSSRKKSNVYGVDDGHDVEGGAGDGESALFTAKRLLICLWMGVGLLPLVLQARSFIKFVTPHKITQDLVVPTGTAAETINREELCPVEGLMVAGAWWNVDIVNYYAAPDGRVCHFVVPQYNIHGAYFLGGDLIAPSSTTPASCSGESYPFHHYFYHGSIGYYAFYEEASGTYCSKDQTARSYWYGLFGAAWIAYRSILMRRSYISCKRYGRRCDIMQEKLRFKAALVYVQESLRLSAHGARNYHRAVILYLLVEGLMSDLFMLIAQDGFLAKVQYISLGYNLSGVLSMLFEMIESMHWLGETPRCLIKRLLFNYETALVGEFACAAAMQYYLTSLNRSSLKRSKPAAEAVSYYVWSLVGHGVIVLGIVAVITGIRAIGAILSVRWKFGSLKLFISPCCVDTTLGIRSKMIMLSGYEWESGQLHYEVSTLKAFGAMRMEELDGGVFLVLHKLHWLSVPRQDLIIIGEVHGYRVHPCIERPCTGIAAQ</sequence>
<dbReference type="Proteomes" id="UP000005238">
    <property type="component" value="Unassembled WGS sequence"/>
</dbReference>
<dbReference type="GO" id="GO:0004252">
    <property type="term" value="F:serine-type endopeptidase activity"/>
    <property type="evidence" value="ECO:0000318"/>
    <property type="project" value="GO_Central"/>
</dbReference>
<dbReference type="InterPro" id="IPR002110">
    <property type="entry name" value="Ankyrin_rpt"/>
</dbReference>
<reference evidence="4" key="1">
    <citation type="journal article" date="2006" name="Science">
        <title>Phytophthora genome sequences uncover evolutionary origins and mechanisms of pathogenesis.</title>
        <authorList>
            <person name="Tyler B.M."/>
            <person name="Tripathy S."/>
            <person name="Zhang X."/>
            <person name="Dehal P."/>
            <person name="Jiang R.H."/>
            <person name="Aerts A."/>
            <person name="Arredondo F.D."/>
            <person name="Baxter L."/>
            <person name="Bensasson D."/>
            <person name="Beynon J.L."/>
            <person name="Chapman J."/>
            <person name="Damasceno C.M."/>
            <person name="Dorrance A.E."/>
            <person name="Dou D."/>
            <person name="Dickerman A.W."/>
            <person name="Dubchak I.L."/>
            <person name="Garbelotto M."/>
            <person name="Gijzen M."/>
            <person name="Gordon S.G."/>
            <person name="Govers F."/>
            <person name="Grunwald N.J."/>
            <person name="Huang W."/>
            <person name="Ivors K.L."/>
            <person name="Jones R.W."/>
            <person name="Kamoun S."/>
            <person name="Krampis K."/>
            <person name="Lamour K.H."/>
            <person name="Lee M.K."/>
            <person name="McDonald W.H."/>
            <person name="Medina M."/>
            <person name="Meijer H.J."/>
            <person name="Nordberg E.K."/>
            <person name="Maclean D.J."/>
            <person name="Ospina-Giraldo M.D."/>
            <person name="Morris P.F."/>
            <person name="Phuntumart V."/>
            <person name="Putnam N.H."/>
            <person name="Rash S."/>
            <person name="Rose J.K."/>
            <person name="Sakihama Y."/>
            <person name="Salamov A.A."/>
            <person name="Savidor A."/>
            <person name="Scheuring C.F."/>
            <person name="Smith B.M."/>
            <person name="Sobral B.W."/>
            <person name="Terry A."/>
            <person name="Torto-Alalibo T.A."/>
            <person name="Win J."/>
            <person name="Xu Z."/>
            <person name="Zhang H."/>
            <person name="Grigoriev I.V."/>
            <person name="Rokhsar D.S."/>
            <person name="Boore J.L."/>
        </authorList>
    </citation>
    <scope>NUCLEOTIDE SEQUENCE [LARGE SCALE GENOMIC DNA]</scope>
    <source>
        <strain evidence="4">Pr102</strain>
    </source>
</reference>
<keyword evidence="2" id="KW-0812">Transmembrane</keyword>